<accession>A0ABN9WLM4</accession>
<sequence length="908" mass="97055">VDDKTQNAILIDLIYSERPTSLFNFGLSLDPLMPLWGPTDMMEETRMMDQMITLDAVLVADCVTLGMARVWTRGLLLLLGLLVEVMIIVLGTMPSVLGVMLTMAILLLICLRFLSFLSTLMRRSCCYLRVLMVPTYPVLGDLVMILFSPLVVHQIVLMEKLRKFYLARSRGLQHPFLPKDLLVLQALLQFLLLLPFSLQLPSFVEGKVGTWRFIMMLTVPYLLFRGSDLGPLFVVPLMGSTGLFVADCGCVDPDKLAGTSWPSWALAPWTRWVAFRGIGPVVDLAPAGVWIKREGSFPRRAGACGTPRLMTMATTHAGRWPMSAAPFGRAEGSGYEVECFGAGDPCLSWWINYHQGCGFNMVTLVILLVCPGPASRPTSLAPAGAQMTHARGSEIPSGDEGLRRAWRVTPAPLLAPAEASPGAERLAARTGPAGGPVVSHDDATPEEDPRAFKELGRKLSLIERGHRGEPKSGSGAANQKGSEDLRSHLDGARGPSSSEHAALETLTSDLEKCKGDGGGLGHSDDEESDEERCPELRSMARAADLTVGGEPVARPDYLHCRLKALRKTVEGGRASTTERPTLIPFNYGGPSSSVEEELAADTEAAEARAAQLRGRLRAGGSATWARQAAGRSGGIGSAGNPAAPRRGGGPDTGAGAAPESGAAEDAATPRDQPGESRKPIEQTIAESAHQGRPPAKNAARAGGLHGQADRPGPAALSMLELGPGPMISAHEGPLRVGEFMKRITRAVAAAARTFARATWLNYLYLGQLSRDRRETAGMPHWPSELQKTRGCCNMGEDCRALPRNHGEFEFGLPEAANVGRLFDDLSETAVALVDAGSTIADVSGTHANGTGADGAKGNEFTSCVVAWPLFGLRVGEKASERGLPRVAQPSEVKDLLGEAAEFPRKSVR</sequence>
<feature type="region of interest" description="Disordered" evidence="1">
    <location>
        <begin position="461"/>
        <end position="534"/>
    </location>
</feature>
<feature type="region of interest" description="Disordered" evidence="1">
    <location>
        <begin position="415"/>
        <end position="449"/>
    </location>
</feature>
<protein>
    <submittedName>
        <fullName evidence="3">Uncharacterized protein</fullName>
    </submittedName>
</protein>
<gene>
    <name evidence="3" type="ORF">PCOR1329_LOCUS68526</name>
</gene>
<reference evidence="3" key="1">
    <citation type="submission" date="2023-10" db="EMBL/GenBank/DDBJ databases">
        <authorList>
            <person name="Chen Y."/>
            <person name="Shah S."/>
            <person name="Dougan E. K."/>
            <person name="Thang M."/>
            <person name="Chan C."/>
        </authorList>
    </citation>
    <scope>NUCLEOTIDE SEQUENCE [LARGE SCALE GENOMIC DNA]</scope>
</reference>
<feature type="compositionally biased region" description="Basic and acidic residues" evidence="1">
    <location>
        <begin position="461"/>
        <end position="470"/>
    </location>
</feature>
<feature type="non-terminal residue" evidence="3">
    <location>
        <position position="908"/>
    </location>
</feature>
<feature type="transmembrane region" description="Helical" evidence="2">
    <location>
        <begin position="133"/>
        <end position="156"/>
    </location>
</feature>
<keyword evidence="2" id="KW-0472">Membrane</keyword>
<feature type="compositionally biased region" description="Basic and acidic residues" evidence="1">
    <location>
        <begin position="439"/>
        <end position="449"/>
    </location>
</feature>
<feature type="compositionally biased region" description="Low complexity" evidence="1">
    <location>
        <begin position="415"/>
        <end position="424"/>
    </location>
</feature>
<evidence type="ECO:0000313" key="3">
    <source>
        <dbReference type="EMBL" id="CAK0887487.1"/>
    </source>
</evidence>
<organism evidence="3 4">
    <name type="scientific">Prorocentrum cordatum</name>
    <dbReference type="NCBI Taxonomy" id="2364126"/>
    <lineage>
        <taxon>Eukaryota</taxon>
        <taxon>Sar</taxon>
        <taxon>Alveolata</taxon>
        <taxon>Dinophyceae</taxon>
        <taxon>Prorocentrales</taxon>
        <taxon>Prorocentraceae</taxon>
        <taxon>Prorocentrum</taxon>
    </lineage>
</organism>
<keyword evidence="4" id="KW-1185">Reference proteome</keyword>
<proteinExistence type="predicted"/>
<feature type="region of interest" description="Disordered" evidence="1">
    <location>
        <begin position="615"/>
        <end position="719"/>
    </location>
</feature>
<keyword evidence="2" id="KW-1133">Transmembrane helix</keyword>
<comment type="caution">
    <text evidence="3">The sequence shown here is derived from an EMBL/GenBank/DDBJ whole genome shotgun (WGS) entry which is preliminary data.</text>
</comment>
<feature type="transmembrane region" description="Helical" evidence="2">
    <location>
        <begin position="75"/>
        <end position="93"/>
    </location>
</feature>
<feature type="transmembrane region" description="Helical" evidence="2">
    <location>
        <begin position="99"/>
        <end position="121"/>
    </location>
</feature>
<feature type="non-terminal residue" evidence="3">
    <location>
        <position position="1"/>
    </location>
</feature>
<dbReference type="EMBL" id="CAUYUJ010018948">
    <property type="protein sequence ID" value="CAK0887487.1"/>
    <property type="molecule type" value="Genomic_DNA"/>
</dbReference>
<evidence type="ECO:0000313" key="4">
    <source>
        <dbReference type="Proteomes" id="UP001189429"/>
    </source>
</evidence>
<feature type="region of interest" description="Disordered" evidence="1">
    <location>
        <begin position="379"/>
        <end position="401"/>
    </location>
</feature>
<feature type="compositionally biased region" description="Basic and acidic residues" evidence="1">
    <location>
        <begin position="481"/>
        <end position="491"/>
    </location>
</feature>
<feature type="compositionally biased region" description="Low complexity" evidence="1">
    <location>
        <begin position="653"/>
        <end position="666"/>
    </location>
</feature>
<name>A0ABN9WLM4_9DINO</name>
<dbReference type="Proteomes" id="UP001189429">
    <property type="component" value="Unassembled WGS sequence"/>
</dbReference>
<feature type="compositionally biased region" description="Low complexity" evidence="1">
    <location>
        <begin position="615"/>
        <end position="630"/>
    </location>
</feature>
<keyword evidence="2" id="KW-0812">Transmembrane</keyword>
<evidence type="ECO:0000256" key="2">
    <source>
        <dbReference type="SAM" id="Phobius"/>
    </source>
</evidence>
<evidence type="ECO:0000256" key="1">
    <source>
        <dbReference type="SAM" id="MobiDB-lite"/>
    </source>
</evidence>